<dbReference type="FunFam" id="2.20.100.10:FF:000001">
    <property type="entry name" value="semaphorin-5A isoform X1"/>
    <property type="match status" value="1"/>
</dbReference>
<keyword evidence="8" id="KW-1185">Reference proteome</keyword>
<evidence type="ECO:0000256" key="4">
    <source>
        <dbReference type="SAM" id="SignalP"/>
    </source>
</evidence>
<dbReference type="PANTHER" id="PTHR46534">
    <property type="entry name" value="IGGFC_BINDING DOMAIN-CONTAINING PROTEIN"/>
    <property type="match status" value="1"/>
</dbReference>
<dbReference type="InterPro" id="IPR035234">
    <property type="entry name" value="IgGFc-bd_N"/>
</dbReference>
<dbReference type="SMART" id="SM00209">
    <property type="entry name" value="TSP1"/>
    <property type="match status" value="3"/>
</dbReference>
<evidence type="ECO:0000313" key="8">
    <source>
        <dbReference type="Proteomes" id="UP000683360"/>
    </source>
</evidence>
<evidence type="ECO:0000313" key="7">
    <source>
        <dbReference type="EMBL" id="CAG2222658.1"/>
    </source>
</evidence>
<dbReference type="PROSITE" id="PS50026">
    <property type="entry name" value="EGF_3"/>
    <property type="match status" value="1"/>
</dbReference>
<keyword evidence="3" id="KW-0245">EGF-like domain</keyword>
<dbReference type="InterPro" id="IPR036465">
    <property type="entry name" value="vWFA_dom_sf"/>
</dbReference>
<feature type="domain" description="VWFA" evidence="6">
    <location>
        <begin position="645"/>
        <end position="804"/>
    </location>
</feature>
<evidence type="ECO:0000256" key="2">
    <source>
        <dbReference type="ARBA" id="ARBA00023157"/>
    </source>
</evidence>
<evidence type="ECO:0000259" key="5">
    <source>
        <dbReference type="PROSITE" id="PS50026"/>
    </source>
</evidence>
<dbReference type="EMBL" id="CAJPWZ010001764">
    <property type="protein sequence ID" value="CAG2222658.1"/>
    <property type="molecule type" value="Genomic_DNA"/>
</dbReference>
<gene>
    <name evidence="7" type="ORF">MEDL_35978</name>
</gene>
<keyword evidence="2 3" id="KW-1015">Disulfide bond</keyword>
<evidence type="ECO:0000256" key="3">
    <source>
        <dbReference type="PROSITE-ProRule" id="PRU00076"/>
    </source>
</evidence>
<dbReference type="Pfam" id="PF00090">
    <property type="entry name" value="TSP_1"/>
    <property type="match status" value="3"/>
</dbReference>
<dbReference type="SMART" id="SM00181">
    <property type="entry name" value="EGF"/>
    <property type="match status" value="1"/>
</dbReference>
<dbReference type="PROSITE" id="PS00022">
    <property type="entry name" value="EGF_1"/>
    <property type="match status" value="1"/>
</dbReference>
<dbReference type="PANTHER" id="PTHR46534:SF2">
    <property type="entry name" value="VWFD DOMAIN-CONTAINING PROTEIN"/>
    <property type="match status" value="1"/>
</dbReference>
<dbReference type="FunFam" id="2.20.100.10:FF:000007">
    <property type="entry name" value="Thrombospondin 1"/>
    <property type="match status" value="1"/>
</dbReference>
<dbReference type="CDD" id="cd00198">
    <property type="entry name" value="vWFA"/>
    <property type="match status" value="1"/>
</dbReference>
<sequence>MKRCFILIASGILIYLSTAVSAKAIDGNWSAWVNVSSCSKSCGDGYVDRRRTCDNPLPDEEGAYCTGASHDTMLCNEGICQTIIGTWGLWIFSLCSETCGDGSMVRNRSCDSSPPGYVEVECNGSSIEIDTCNDGPCPAIDGNWSQWSSYSSCTVSCGGGAQYRNRTCDNPEPEFGGLFCKGTGIYINECNQDDCPGLDNKGKEFIFGFMHNVQLDELKIFITTAFDQEVNVNITTPLFDNTFSKSVTVRKNRVEKIQIDNSVMISRNGIENKGIQIQADNDIIVYAVNKAKYTSDAFIVLPVDALSKEYYVLAWNLKSSFVVVCTDDNTDLDFNFGRSSPTFDINGQTKGPFMSHDVTLNKFQTISFSSSSGDFTGTHIFASKPVAVFGGSLCANIGNGACDHLVQQMLPIEKWGKDFVTIGMPNCASDDTYRIVSNQGNTVVNISVAMFANGGCDKYGNGDPAMVLLPAIQQFASDYTFATIYLPGNDFINSLVLVLAGSYIDGLRFDGSVLPKTTWLSVEGRTDIKYTDFNISSGVYSMYHEDPTVTFLAVSTGVQSYNSYGYPAGFNFSPLTNNCTGDLLFDVTTTEYGQKKCDFGLDPCKDSPCHNNGTCIARGWTNFECNCLPQFSGPACQIGKPHPSDIVFVLDNSKSMGSKYLNAQKRYILNLIDAFDIQANNFDIAVVSFASEAKIEVDFGTVKNYTDIKSELSKIELRDDISQLHHGVAEGQRLLVNRNRRVNYVDVNKYLIILSDGLLSTPSAIQQIVSEDIFTRIVAIGEDVSHYYLQKITKKDVGRFSSEF</sequence>
<dbReference type="CDD" id="cd00054">
    <property type="entry name" value="EGF_CA"/>
    <property type="match status" value="1"/>
</dbReference>
<dbReference type="InterPro" id="IPR002035">
    <property type="entry name" value="VWF_A"/>
</dbReference>
<dbReference type="InterPro" id="IPR000884">
    <property type="entry name" value="TSP1_rpt"/>
</dbReference>
<dbReference type="PROSITE" id="PS50234">
    <property type="entry name" value="VWFA"/>
    <property type="match status" value="1"/>
</dbReference>
<reference evidence="7" key="1">
    <citation type="submission" date="2021-03" db="EMBL/GenBank/DDBJ databases">
        <authorList>
            <person name="Bekaert M."/>
        </authorList>
    </citation>
    <scope>NUCLEOTIDE SEQUENCE</scope>
</reference>
<comment type="caution">
    <text evidence="3">Lacks conserved residue(s) required for the propagation of feature annotation.</text>
</comment>
<feature type="signal peptide" evidence="4">
    <location>
        <begin position="1"/>
        <end position="22"/>
    </location>
</feature>
<proteinExistence type="predicted"/>
<dbReference type="SUPFAM" id="SSF82895">
    <property type="entry name" value="TSP-1 type 1 repeat"/>
    <property type="match status" value="3"/>
</dbReference>
<dbReference type="SMART" id="SM00327">
    <property type="entry name" value="VWA"/>
    <property type="match status" value="1"/>
</dbReference>
<dbReference type="Gene3D" id="2.10.25.10">
    <property type="entry name" value="Laminin"/>
    <property type="match status" value="1"/>
</dbReference>
<dbReference type="Pfam" id="PF00008">
    <property type="entry name" value="EGF"/>
    <property type="match status" value="1"/>
</dbReference>
<evidence type="ECO:0000256" key="1">
    <source>
        <dbReference type="ARBA" id="ARBA00022737"/>
    </source>
</evidence>
<feature type="disulfide bond" evidence="3">
    <location>
        <begin position="627"/>
        <end position="636"/>
    </location>
</feature>
<evidence type="ECO:0000259" key="6">
    <source>
        <dbReference type="PROSITE" id="PS50234"/>
    </source>
</evidence>
<organism evidence="7 8">
    <name type="scientific">Mytilus edulis</name>
    <name type="common">Blue mussel</name>
    <dbReference type="NCBI Taxonomy" id="6550"/>
    <lineage>
        <taxon>Eukaryota</taxon>
        <taxon>Metazoa</taxon>
        <taxon>Spiralia</taxon>
        <taxon>Lophotrochozoa</taxon>
        <taxon>Mollusca</taxon>
        <taxon>Bivalvia</taxon>
        <taxon>Autobranchia</taxon>
        <taxon>Pteriomorphia</taxon>
        <taxon>Mytilida</taxon>
        <taxon>Mytiloidea</taxon>
        <taxon>Mytilidae</taxon>
        <taxon>Mytilinae</taxon>
        <taxon>Mytilus</taxon>
    </lineage>
</organism>
<dbReference type="Pfam" id="PF17517">
    <property type="entry name" value="IgGFc_binding"/>
    <property type="match status" value="1"/>
</dbReference>
<dbReference type="InterPro" id="IPR000742">
    <property type="entry name" value="EGF"/>
</dbReference>
<dbReference type="InterPro" id="IPR036383">
    <property type="entry name" value="TSP1_rpt_sf"/>
</dbReference>
<keyword evidence="4" id="KW-0732">Signal</keyword>
<dbReference type="SUPFAM" id="SSF53300">
    <property type="entry name" value="vWA-like"/>
    <property type="match status" value="1"/>
</dbReference>
<protein>
    <submittedName>
        <fullName evidence="7">HMCN</fullName>
    </submittedName>
</protein>
<keyword evidence="1" id="KW-0677">Repeat</keyword>
<dbReference type="PROSITE" id="PS50092">
    <property type="entry name" value="TSP1"/>
    <property type="match status" value="3"/>
</dbReference>
<accession>A0A8S3SPC6</accession>
<feature type="chain" id="PRO_5035943594" evidence="4">
    <location>
        <begin position="23"/>
        <end position="804"/>
    </location>
</feature>
<name>A0A8S3SPC6_MYTED</name>
<dbReference type="Pfam" id="PF00092">
    <property type="entry name" value="VWA"/>
    <property type="match status" value="1"/>
</dbReference>
<dbReference type="Proteomes" id="UP000683360">
    <property type="component" value="Unassembled WGS sequence"/>
</dbReference>
<dbReference type="Gene3D" id="2.20.100.10">
    <property type="entry name" value="Thrombospondin type-1 (TSP1) repeat"/>
    <property type="match status" value="3"/>
</dbReference>
<dbReference type="Gene3D" id="3.40.50.410">
    <property type="entry name" value="von Willebrand factor, type A domain"/>
    <property type="match status" value="1"/>
</dbReference>
<dbReference type="AlphaFoldDB" id="A0A8S3SPC6"/>
<feature type="domain" description="EGF-like" evidence="5">
    <location>
        <begin position="600"/>
        <end position="637"/>
    </location>
</feature>
<comment type="caution">
    <text evidence="7">The sequence shown here is derived from an EMBL/GenBank/DDBJ whole genome shotgun (WGS) entry which is preliminary data.</text>
</comment>
<dbReference type="OrthoDB" id="6136119at2759"/>